<dbReference type="EMBL" id="JACGCI010000040">
    <property type="protein sequence ID" value="KAF6753343.1"/>
    <property type="molecule type" value="Genomic_DNA"/>
</dbReference>
<gene>
    <name evidence="2" type="ORF">DFP72DRAFT_429499</name>
</gene>
<name>A0A8H6HUA1_9AGAR</name>
<evidence type="ECO:0000313" key="2">
    <source>
        <dbReference type="EMBL" id="KAF6753343.1"/>
    </source>
</evidence>
<protein>
    <submittedName>
        <fullName evidence="2">Uncharacterized protein</fullName>
    </submittedName>
</protein>
<comment type="caution">
    <text evidence="2">The sequence shown here is derived from an EMBL/GenBank/DDBJ whole genome shotgun (WGS) entry which is preliminary data.</text>
</comment>
<evidence type="ECO:0000256" key="1">
    <source>
        <dbReference type="SAM" id="MobiDB-lite"/>
    </source>
</evidence>
<feature type="compositionally biased region" description="Acidic residues" evidence="1">
    <location>
        <begin position="24"/>
        <end position="50"/>
    </location>
</feature>
<feature type="compositionally biased region" description="Acidic residues" evidence="1">
    <location>
        <begin position="68"/>
        <end position="101"/>
    </location>
</feature>
<accession>A0A8H6HUA1</accession>
<reference evidence="2 3" key="1">
    <citation type="submission" date="2020-07" db="EMBL/GenBank/DDBJ databases">
        <title>Comparative genomics of pyrophilous fungi reveals a link between fire events and developmental genes.</title>
        <authorList>
            <consortium name="DOE Joint Genome Institute"/>
            <person name="Steindorff A.S."/>
            <person name="Carver A."/>
            <person name="Calhoun S."/>
            <person name="Stillman K."/>
            <person name="Liu H."/>
            <person name="Lipzen A."/>
            <person name="Pangilinan J."/>
            <person name="Labutti K."/>
            <person name="Bruns T.D."/>
            <person name="Grigoriev I.V."/>
        </authorList>
    </citation>
    <scope>NUCLEOTIDE SEQUENCE [LARGE SCALE GENOMIC DNA]</scope>
    <source>
        <strain evidence="2 3">CBS 144469</strain>
    </source>
</reference>
<evidence type="ECO:0000313" key="3">
    <source>
        <dbReference type="Proteomes" id="UP000521943"/>
    </source>
</evidence>
<proteinExistence type="predicted"/>
<dbReference type="AlphaFoldDB" id="A0A8H6HUA1"/>
<keyword evidence="3" id="KW-1185">Reference proteome</keyword>
<organism evidence="2 3">
    <name type="scientific">Ephemerocybe angulata</name>
    <dbReference type="NCBI Taxonomy" id="980116"/>
    <lineage>
        <taxon>Eukaryota</taxon>
        <taxon>Fungi</taxon>
        <taxon>Dikarya</taxon>
        <taxon>Basidiomycota</taxon>
        <taxon>Agaricomycotina</taxon>
        <taxon>Agaricomycetes</taxon>
        <taxon>Agaricomycetidae</taxon>
        <taxon>Agaricales</taxon>
        <taxon>Agaricineae</taxon>
        <taxon>Psathyrellaceae</taxon>
        <taxon>Ephemerocybe</taxon>
    </lineage>
</organism>
<feature type="region of interest" description="Disordered" evidence="1">
    <location>
        <begin position="1"/>
        <end position="101"/>
    </location>
</feature>
<dbReference type="OrthoDB" id="434783at2759"/>
<dbReference type="Proteomes" id="UP000521943">
    <property type="component" value="Unassembled WGS sequence"/>
</dbReference>
<sequence>RVVESVFGSVGLGGGEEVRRFGDAWDEEDGDADEDDNEEGVSGDEDEDGGESVCGCGLCTDERAHAEESDDDEYPGESESDDDSEDGDSESESDDGVDLGLDLDLDLEDSGVLGCEAPPCTDGVEDIILTGSMDDTHADAWGRFAYYGRVRPWDGLVGILRIGTRPENMGTKFFFYGYVYGGRNFVGNWRYAAAEAVAPSMESSFVLTRRADK</sequence>
<feature type="non-terminal residue" evidence="2">
    <location>
        <position position="1"/>
    </location>
</feature>